<dbReference type="Proteomes" id="UP001597176">
    <property type="component" value="Unassembled WGS sequence"/>
</dbReference>
<accession>A0ABW3X1D7</accession>
<comment type="caution">
    <text evidence="2">The sequence shown here is derived from an EMBL/GenBank/DDBJ whole genome shotgun (WGS) entry which is preliminary data.</text>
</comment>
<dbReference type="Gene3D" id="3.30.110.170">
    <property type="entry name" value="Protein of unknown function (DUF541), domain 1"/>
    <property type="match status" value="1"/>
</dbReference>
<dbReference type="InterPro" id="IPR007497">
    <property type="entry name" value="SIMPL/DUF541"/>
</dbReference>
<protein>
    <submittedName>
        <fullName evidence="2">SIMPL domain-containing protein</fullName>
    </submittedName>
</protein>
<keyword evidence="1" id="KW-0732">Signal</keyword>
<dbReference type="Pfam" id="PF04402">
    <property type="entry name" value="SIMPL"/>
    <property type="match status" value="1"/>
</dbReference>
<evidence type="ECO:0000313" key="3">
    <source>
        <dbReference type="Proteomes" id="UP001597176"/>
    </source>
</evidence>
<dbReference type="Gene3D" id="3.30.70.2970">
    <property type="entry name" value="Protein of unknown function (DUF541), domain 2"/>
    <property type="match status" value="1"/>
</dbReference>
<feature type="signal peptide" evidence="1">
    <location>
        <begin position="1"/>
        <end position="30"/>
    </location>
</feature>
<evidence type="ECO:0000256" key="1">
    <source>
        <dbReference type="SAM" id="SignalP"/>
    </source>
</evidence>
<dbReference type="EMBL" id="JBHTND010000026">
    <property type="protein sequence ID" value="MFD1303278.1"/>
    <property type="molecule type" value="Genomic_DNA"/>
</dbReference>
<reference evidence="3" key="1">
    <citation type="journal article" date="2019" name="Int. J. Syst. Evol. Microbiol.">
        <title>The Global Catalogue of Microorganisms (GCM) 10K type strain sequencing project: providing services to taxonomists for standard genome sequencing and annotation.</title>
        <authorList>
            <consortium name="The Broad Institute Genomics Platform"/>
            <consortium name="The Broad Institute Genome Sequencing Center for Infectious Disease"/>
            <person name="Wu L."/>
            <person name="Ma J."/>
        </authorList>
    </citation>
    <scope>NUCLEOTIDE SEQUENCE [LARGE SCALE GENOMIC DNA]</scope>
    <source>
        <strain evidence="3">CCUG 56108</strain>
    </source>
</reference>
<keyword evidence="3" id="KW-1185">Reference proteome</keyword>
<dbReference type="RefSeq" id="WP_238206823.1">
    <property type="nucleotide sequence ID" value="NZ_JBHTND010000026.1"/>
</dbReference>
<dbReference type="PANTHER" id="PTHR34387">
    <property type="entry name" value="SLR1258 PROTEIN"/>
    <property type="match status" value="1"/>
</dbReference>
<evidence type="ECO:0000313" key="2">
    <source>
        <dbReference type="EMBL" id="MFD1303278.1"/>
    </source>
</evidence>
<name>A0ABW3X1D7_9HYPH</name>
<dbReference type="PANTHER" id="PTHR34387:SF1">
    <property type="entry name" value="PERIPLASMIC IMMUNOGENIC PROTEIN"/>
    <property type="match status" value="1"/>
</dbReference>
<feature type="chain" id="PRO_5047422917" evidence="1">
    <location>
        <begin position="31"/>
        <end position="249"/>
    </location>
</feature>
<gene>
    <name evidence="2" type="ORF">ACFQ4G_17030</name>
</gene>
<proteinExistence type="predicted"/>
<dbReference type="InterPro" id="IPR052022">
    <property type="entry name" value="26kDa_periplasmic_antigen"/>
</dbReference>
<organism evidence="2 3">
    <name type="scientific">Methylobacterium marchantiae</name>
    <dbReference type="NCBI Taxonomy" id="600331"/>
    <lineage>
        <taxon>Bacteria</taxon>
        <taxon>Pseudomonadati</taxon>
        <taxon>Pseudomonadota</taxon>
        <taxon>Alphaproteobacteria</taxon>
        <taxon>Hyphomicrobiales</taxon>
        <taxon>Methylobacteriaceae</taxon>
        <taxon>Methylobacterium</taxon>
    </lineage>
</organism>
<sequence length="249" mass="25559">MRRLIEGARRGFRTAAASALLVCLALPALADDDRKQENRIVVTGRARAETPPDFASVEIGIEAKGATPAAALDGSSNVARALIALSAGFGVGEADIGTTAVTLTQAMREVRQPDGSVTETPDGYRAANSVRVRLSDMGKLGELMRKALDAGANRIEGVVFGLKDPNAAEATVQVAAMKDAMAQAGRLAEAAGVKLGRPLLIQTAPQGAGMPMAMAAAPMRNKRSGSPVPLAAGTIETSAEVSATFAIQP</sequence>